<keyword evidence="3" id="KW-0805">Transcription regulation</keyword>
<dbReference type="GO" id="GO:0046982">
    <property type="term" value="F:protein heterodimerization activity"/>
    <property type="evidence" value="ECO:0007669"/>
    <property type="project" value="InterPro"/>
</dbReference>
<dbReference type="SUPFAM" id="SSF47113">
    <property type="entry name" value="Histone-fold"/>
    <property type="match status" value="1"/>
</dbReference>
<dbReference type="Gramene" id="TVU37953">
    <property type="protein sequence ID" value="TVU37953"/>
    <property type="gene ID" value="EJB05_11298"/>
</dbReference>
<dbReference type="GO" id="GO:0003713">
    <property type="term" value="F:transcription coactivator activity"/>
    <property type="evidence" value="ECO:0007669"/>
    <property type="project" value="TreeGrafter"/>
</dbReference>
<feature type="non-terminal residue" evidence="7">
    <location>
        <position position="1"/>
    </location>
</feature>
<dbReference type="OrthoDB" id="341924at2759"/>
<reference evidence="7 8" key="1">
    <citation type="journal article" date="2019" name="Sci. Rep.">
        <title>A high-quality genome of Eragrostis curvula grass provides insights into Poaceae evolution and supports new strategies to enhance forage quality.</title>
        <authorList>
            <person name="Carballo J."/>
            <person name="Santos B.A.C.M."/>
            <person name="Zappacosta D."/>
            <person name="Garbus I."/>
            <person name="Selva J.P."/>
            <person name="Gallo C.A."/>
            <person name="Diaz A."/>
            <person name="Albertini E."/>
            <person name="Caccamo M."/>
            <person name="Echenique V."/>
        </authorList>
    </citation>
    <scope>NUCLEOTIDE SEQUENCE [LARGE SCALE GENOMIC DNA]</scope>
    <source>
        <strain evidence="8">cv. Victoria</strain>
        <tissue evidence="7">Leaf</tissue>
    </source>
</reference>
<dbReference type="PANTHER" id="PTHR48068:SF4">
    <property type="entry name" value="TATA-BOX BINDING PROTEIN ASSOCIATED FACTOR 9"/>
    <property type="match status" value="1"/>
</dbReference>
<keyword evidence="5" id="KW-0539">Nucleus</keyword>
<organism evidence="7 8">
    <name type="scientific">Eragrostis curvula</name>
    <name type="common">weeping love grass</name>
    <dbReference type="NCBI Taxonomy" id="38414"/>
    <lineage>
        <taxon>Eukaryota</taxon>
        <taxon>Viridiplantae</taxon>
        <taxon>Streptophyta</taxon>
        <taxon>Embryophyta</taxon>
        <taxon>Tracheophyta</taxon>
        <taxon>Spermatophyta</taxon>
        <taxon>Magnoliopsida</taxon>
        <taxon>Liliopsida</taxon>
        <taxon>Poales</taxon>
        <taxon>Poaceae</taxon>
        <taxon>PACMAD clade</taxon>
        <taxon>Chloridoideae</taxon>
        <taxon>Eragrostideae</taxon>
        <taxon>Eragrostidinae</taxon>
        <taxon>Eragrostis</taxon>
    </lineage>
</organism>
<comment type="similarity">
    <text evidence="2">Belongs to the TAF9 family.</text>
</comment>
<name>A0A5J9VP59_9POAL</name>
<dbReference type="GO" id="GO:0000124">
    <property type="term" value="C:SAGA complex"/>
    <property type="evidence" value="ECO:0007669"/>
    <property type="project" value="TreeGrafter"/>
</dbReference>
<evidence type="ECO:0000313" key="8">
    <source>
        <dbReference type="Proteomes" id="UP000324897"/>
    </source>
</evidence>
<evidence type="ECO:0000313" key="7">
    <source>
        <dbReference type="EMBL" id="TVU37953.1"/>
    </source>
</evidence>
<dbReference type="InterPro" id="IPR003162">
    <property type="entry name" value="TFIID-31"/>
</dbReference>
<evidence type="ECO:0008006" key="9">
    <source>
        <dbReference type="Google" id="ProtNLM"/>
    </source>
</evidence>
<evidence type="ECO:0000256" key="5">
    <source>
        <dbReference type="ARBA" id="ARBA00023242"/>
    </source>
</evidence>
<evidence type="ECO:0000256" key="6">
    <source>
        <dbReference type="SAM" id="MobiDB-lite"/>
    </source>
</evidence>
<keyword evidence="8" id="KW-1185">Reference proteome</keyword>
<dbReference type="GO" id="GO:0005669">
    <property type="term" value="C:transcription factor TFIID complex"/>
    <property type="evidence" value="ECO:0007669"/>
    <property type="project" value="TreeGrafter"/>
</dbReference>
<dbReference type="InterPro" id="IPR009072">
    <property type="entry name" value="Histone-fold"/>
</dbReference>
<dbReference type="Pfam" id="PF02291">
    <property type="entry name" value="TFIID-31kDa"/>
    <property type="match status" value="1"/>
</dbReference>
<dbReference type="EMBL" id="RWGY01000007">
    <property type="protein sequence ID" value="TVU37953.1"/>
    <property type="molecule type" value="Genomic_DNA"/>
</dbReference>
<evidence type="ECO:0000256" key="3">
    <source>
        <dbReference type="ARBA" id="ARBA00023015"/>
    </source>
</evidence>
<dbReference type="GO" id="GO:0016251">
    <property type="term" value="F:RNA polymerase II general transcription initiation factor activity"/>
    <property type="evidence" value="ECO:0007669"/>
    <property type="project" value="TreeGrafter"/>
</dbReference>
<feature type="region of interest" description="Disordered" evidence="6">
    <location>
        <begin position="153"/>
        <end position="202"/>
    </location>
</feature>
<dbReference type="AlphaFoldDB" id="A0A5J9VP59"/>
<comment type="caution">
    <text evidence="7">The sequence shown here is derived from an EMBL/GenBank/DDBJ whole genome shotgun (WGS) entry which is preliminary data.</text>
</comment>
<dbReference type="Proteomes" id="UP000324897">
    <property type="component" value="Chromosome 4"/>
</dbReference>
<dbReference type="CDD" id="cd07979">
    <property type="entry name" value="HFD_TAF9"/>
    <property type="match status" value="1"/>
</dbReference>
<dbReference type="GO" id="GO:0051123">
    <property type="term" value="P:RNA polymerase II preinitiation complex assembly"/>
    <property type="evidence" value="ECO:0007669"/>
    <property type="project" value="TreeGrafter"/>
</dbReference>
<accession>A0A5J9VP59</accession>
<sequence length="219" mass="24072">MYRAFHCPAALPCRALMNADVRTHPPSAAAGKEPRDARMMRKLLRSVGLKEGEYDPLVVPQFVEVARRYAGDVLVEARAYAGHAGRVSLEADDVRLAIRAKAASSPGPPRREVMLDLARSRNTIRLPKSSAPPGSIPLPPLQDTMLSQNYLFAPFMKPPPDQVEGTEEDDEVPNPNSSTEPDHTGRASEKQKQQPSQRTISSRLNLMAAAAAKRRRMNS</sequence>
<comment type="subcellular location">
    <subcellularLocation>
        <location evidence="1">Nucleus</location>
    </subcellularLocation>
</comment>
<evidence type="ECO:0000256" key="2">
    <source>
        <dbReference type="ARBA" id="ARBA00007646"/>
    </source>
</evidence>
<gene>
    <name evidence="7" type="ORF">EJB05_11298</name>
</gene>
<proteinExistence type="inferred from homology"/>
<evidence type="ECO:0000256" key="1">
    <source>
        <dbReference type="ARBA" id="ARBA00004123"/>
    </source>
</evidence>
<evidence type="ECO:0000256" key="4">
    <source>
        <dbReference type="ARBA" id="ARBA00023163"/>
    </source>
</evidence>
<feature type="compositionally biased region" description="Basic and acidic residues" evidence="6">
    <location>
        <begin position="180"/>
        <end position="192"/>
    </location>
</feature>
<dbReference type="Gene3D" id="1.10.20.10">
    <property type="entry name" value="Histone, subunit A"/>
    <property type="match status" value="1"/>
</dbReference>
<feature type="compositionally biased region" description="Polar residues" evidence="6">
    <location>
        <begin position="193"/>
        <end position="202"/>
    </location>
</feature>
<protein>
    <recommendedName>
        <fullName evidence="9">Transcription initiation factor TFIID subunit 9</fullName>
    </recommendedName>
</protein>
<dbReference type="PANTHER" id="PTHR48068">
    <property type="entry name" value="TAF9 RNA POLYMERASE II, TATA BOX-BINDING PROTEIN (TBP)-ASSOCIATED FACTOR"/>
    <property type="match status" value="1"/>
</dbReference>
<dbReference type="InterPro" id="IPR051431">
    <property type="entry name" value="TFIID_subunit_9"/>
</dbReference>
<keyword evidence="4" id="KW-0804">Transcription</keyword>